<comment type="caution">
    <text evidence="2">The sequence shown here is derived from an EMBL/GenBank/DDBJ whole genome shotgun (WGS) entry which is preliminary data.</text>
</comment>
<evidence type="ECO:0008006" key="4">
    <source>
        <dbReference type="Google" id="ProtNLM"/>
    </source>
</evidence>
<keyword evidence="1" id="KW-0472">Membrane</keyword>
<sequence length="365" mass="41715">MIVLIPCAVFRFVVFAPFGYYWAHGSTHWDVIKDHTELLHGPYDPNIAVGEHLASNWGTFAFYWNFAFWIPSFWFLPPLNFPFTIIDTVITVYLARATNYQTAYVPHSQASCDGAAYDWHRPAGANESFFQVAARLNATVSTPTKMCRTFVEEWQYGITLSAFYAAISLLNIIALLGAISAARREGESPPEFMGKLAKTSLEHVMNIPKGLVILLVGILWFLPECIFRCLPLSFKSRIRFGRRYAVKTALGAEQKTELGIMDMKNYYEQTKRQRMARYQGGSGEPSPLSNFLNVYDMLMVITEELHYSDVMNLSRVSKSVREAVLPAHDIDRRLQTFRRYTCPGGHKSYCWLCDTQICTVRQLYV</sequence>
<evidence type="ECO:0000313" key="2">
    <source>
        <dbReference type="EMBL" id="KAF2031147.1"/>
    </source>
</evidence>
<accession>A0A9P4HD48</accession>
<gene>
    <name evidence="2" type="ORF">EK21DRAFT_63917</name>
</gene>
<keyword evidence="1" id="KW-0812">Transmembrane</keyword>
<feature type="transmembrane region" description="Helical" evidence="1">
    <location>
        <begin position="203"/>
        <end position="222"/>
    </location>
</feature>
<dbReference type="AlphaFoldDB" id="A0A9P4HD48"/>
<evidence type="ECO:0000256" key="1">
    <source>
        <dbReference type="SAM" id="Phobius"/>
    </source>
</evidence>
<dbReference type="OrthoDB" id="4191440at2759"/>
<name>A0A9P4HD48_9PLEO</name>
<reference evidence="2" key="1">
    <citation type="journal article" date="2020" name="Stud. Mycol.">
        <title>101 Dothideomycetes genomes: a test case for predicting lifestyles and emergence of pathogens.</title>
        <authorList>
            <person name="Haridas S."/>
            <person name="Albert R."/>
            <person name="Binder M."/>
            <person name="Bloem J."/>
            <person name="Labutti K."/>
            <person name="Salamov A."/>
            <person name="Andreopoulos B."/>
            <person name="Baker S."/>
            <person name="Barry K."/>
            <person name="Bills G."/>
            <person name="Bluhm B."/>
            <person name="Cannon C."/>
            <person name="Castanera R."/>
            <person name="Culley D."/>
            <person name="Daum C."/>
            <person name="Ezra D."/>
            <person name="Gonzalez J."/>
            <person name="Henrissat B."/>
            <person name="Kuo A."/>
            <person name="Liang C."/>
            <person name="Lipzen A."/>
            <person name="Lutzoni F."/>
            <person name="Magnuson J."/>
            <person name="Mondo S."/>
            <person name="Nolan M."/>
            <person name="Ohm R."/>
            <person name="Pangilinan J."/>
            <person name="Park H.-J."/>
            <person name="Ramirez L."/>
            <person name="Alfaro M."/>
            <person name="Sun H."/>
            <person name="Tritt A."/>
            <person name="Yoshinaga Y."/>
            <person name="Zwiers L.-H."/>
            <person name="Turgeon B."/>
            <person name="Goodwin S."/>
            <person name="Spatafora J."/>
            <person name="Crous P."/>
            <person name="Grigoriev I."/>
        </authorList>
    </citation>
    <scope>NUCLEOTIDE SEQUENCE</scope>
    <source>
        <strain evidence="2">CBS 110217</strain>
    </source>
</reference>
<dbReference type="EMBL" id="ML978183">
    <property type="protein sequence ID" value="KAF2031147.1"/>
    <property type="molecule type" value="Genomic_DNA"/>
</dbReference>
<feature type="transmembrane region" description="Helical" evidence="1">
    <location>
        <begin position="154"/>
        <end position="182"/>
    </location>
</feature>
<dbReference type="Proteomes" id="UP000799777">
    <property type="component" value="Unassembled WGS sequence"/>
</dbReference>
<keyword evidence="1" id="KW-1133">Transmembrane helix</keyword>
<keyword evidence="3" id="KW-1185">Reference proteome</keyword>
<proteinExistence type="predicted"/>
<organism evidence="2 3">
    <name type="scientific">Setomelanomma holmii</name>
    <dbReference type="NCBI Taxonomy" id="210430"/>
    <lineage>
        <taxon>Eukaryota</taxon>
        <taxon>Fungi</taxon>
        <taxon>Dikarya</taxon>
        <taxon>Ascomycota</taxon>
        <taxon>Pezizomycotina</taxon>
        <taxon>Dothideomycetes</taxon>
        <taxon>Pleosporomycetidae</taxon>
        <taxon>Pleosporales</taxon>
        <taxon>Pleosporineae</taxon>
        <taxon>Phaeosphaeriaceae</taxon>
        <taxon>Setomelanomma</taxon>
    </lineage>
</organism>
<protein>
    <recommendedName>
        <fullName evidence="4">F-box domain-containing protein</fullName>
    </recommendedName>
</protein>
<evidence type="ECO:0000313" key="3">
    <source>
        <dbReference type="Proteomes" id="UP000799777"/>
    </source>
</evidence>